<gene>
    <name evidence="1" type="ORF">NCTC10289_01304</name>
    <name evidence="2" type="ORF">NCTC10289_02630</name>
</gene>
<dbReference type="Proteomes" id="UP000254287">
    <property type="component" value="Unassembled WGS sequence"/>
</dbReference>
<evidence type="ECO:0000313" key="2">
    <source>
        <dbReference type="EMBL" id="STD79111.1"/>
    </source>
</evidence>
<dbReference type="EMBL" id="UFXP01000002">
    <property type="protein sequence ID" value="STD79111.1"/>
    <property type="molecule type" value="Genomic_DNA"/>
</dbReference>
<dbReference type="EMBL" id="UFXP01000001">
    <property type="protein sequence ID" value="STC77597.1"/>
    <property type="molecule type" value="Genomic_DNA"/>
</dbReference>
<evidence type="ECO:0000313" key="3">
    <source>
        <dbReference type="Proteomes" id="UP000254287"/>
    </source>
</evidence>
<dbReference type="RefSeq" id="WP_115021884.1">
    <property type="nucleotide sequence ID" value="NZ_CP069533.1"/>
</dbReference>
<proteinExistence type="predicted"/>
<evidence type="ECO:0000313" key="1">
    <source>
        <dbReference type="EMBL" id="STC77597.1"/>
    </source>
</evidence>
<name>A0A376CY78_9CORY</name>
<accession>A0A376CY78</accession>
<protein>
    <submittedName>
        <fullName evidence="1">Uncharacterized protein</fullName>
    </submittedName>
</protein>
<sequence length="81" mass="9178">MHHAETAELTDFVFANIPNTNTRAADEFRTALETFLDTYVKTDHRINEENLDCTAEFLRNLARGAQEAAEVAEEITAEIYS</sequence>
<reference evidence="1 3" key="1">
    <citation type="submission" date="2018-06" db="EMBL/GenBank/DDBJ databases">
        <authorList>
            <consortium name="Pathogen Informatics"/>
            <person name="Doyle S."/>
        </authorList>
    </citation>
    <scope>NUCLEOTIDE SEQUENCE [LARGE SCALE GENOMIC DNA]</scope>
    <source>
        <strain evidence="1 3">NCTC10289</strain>
    </source>
</reference>
<dbReference type="AlphaFoldDB" id="A0A376CY78"/>
<organism evidence="1 3">
    <name type="scientific">Corynebacterium minutissimum</name>
    <dbReference type="NCBI Taxonomy" id="38301"/>
    <lineage>
        <taxon>Bacteria</taxon>
        <taxon>Bacillati</taxon>
        <taxon>Actinomycetota</taxon>
        <taxon>Actinomycetes</taxon>
        <taxon>Mycobacteriales</taxon>
        <taxon>Corynebacteriaceae</taxon>
        <taxon>Corynebacterium</taxon>
    </lineage>
</organism>